<dbReference type="AlphaFoldDB" id="A0A9D4HV20"/>
<dbReference type="SMART" id="SM00311">
    <property type="entry name" value="PWI"/>
    <property type="match status" value="1"/>
</dbReference>
<dbReference type="GO" id="GO:0005681">
    <property type="term" value="C:spliceosomal complex"/>
    <property type="evidence" value="ECO:0007669"/>
    <property type="project" value="TreeGrafter"/>
</dbReference>
<dbReference type="InterPro" id="IPR052225">
    <property type="entry name" value="Ser/Arg_repetitive_matrix"/>
</dbReference>
<evidence type="ECO:0000256" key="3">
    <source>
        <dbReference type="ARBA" id="ARBA00067280"/>
    </source>
</evidence>
<evidence type="ECO:0000256" key="4">
    <source>
        <dbReference type="SAM" id="MobiDB-lite"/>
    </source>
</evidence>
<feature type="compositionally biased region" description="Basic and acidic residues" evidence="4">
    <location>
        <begin position="328"/>
        <end position="339"/>
    </location>
</feature>
<feature type="compositionally biased region" description="Basic residues" evidence="4">
    <location>
        <begin position="305"/>
        <end position="327"/>
    </location>
</feature>
<gene>
    <name evidence="6" type="ORF">DPMN_042803</name>
</gene>
<evidence type="ECO:0000256" key="1">
    <source>
        <dbReference type="ARBA" id="ARBA00022664"/>
    </source>
</evidence>
<sequence length="383" mass="44424">MADAGFFKGTSADQDNRFADKKKKLMKQMKFSENVETKVDMTKVNVDTMKPWIATRVTELLAAEDDVVVEFVYNQLEARFPNAKEMQINLTGFLNAKNARIFMGELWELLCSAQENIGGIPAKFVEQKKEEIKKRQEEQERITASLKVSEEQIRAAIMRERENAEKREGEGGRRERSRSPRRSRFDKSASRSPRRESKKNGAGDGNTIDGHTAVPLVPLQDKEVSSNAEQLPTGGEERVKNGENDASMERSKEDITNRPSKERDDKKRRSGSRDRRKRSRSGDRDRKRSRSRDRDQRRDGERDRKHGRRSRSPRRSPRHTSPRRRSRDRQERGVRERSPQRPSPSARRRRSPPRHRREDSRGRSPIPVAAKKPARINEVYTQA</sequence>
<organism evidence="6 7">
    <name type="scientific">Dreissena polymorpha</name>
    <name type="common">Zebra mussel</name>
    <name type="synonym">Mytilus polymorpha</name>
    <dbReference type="NCBI Taxonomy" id="45954"/>
    <lineage>
        <taxon>Eukaryota</taxon>
        <taxon>Metazoa</taxon>
        <taxon>Spiralia</taxon>
        <taxon>Lophotrochozoa</taxon>
        <taxon>Mollusca</taxon>
        <taxon>Bivalvia</taxon>
        <taxon>Autobranchia</taxon>
        <taxon>Heteroconchia</taxon>
        <taxon>Euheterodonta</taxon>
        <taxon>Imparidentia</taxon>
        <taxon>Neoheterodontei</taxon>
        <taxon>Myida</taxon>
        <taxon>Dreissenoidea</taxon>
        <taxon>Dreissenidae</taxon>
        <taxon>Dreissena</taxon>
    </lineage>
</organism>
<feature type="compositionally biased region" description="Basic and acidic residues" evidence="4">
    <location>
        <begin position="159"/>
        <end position="201"/>
    </location>
</feature>
<reference evidence="6" key="2">
    <citation type="submission" date="2020-11" db="EMBL/GenBank/DDBJ databases">
        <authorList>
            <person name="McCartney M.A."/>
            <person name="Auch B."/>
            <person name="Kono T."/>
            <person name="Mallez S."/>
            <person name="Becker A."/>
            <person name="Gohl D.M."/>
            <person name="Silverstein K.A.T."/>
            <person name="Koren S."/>
            <person name="Bechman K.B."/>
            <person name="Herman A."/>
            <person name="Abrahante J.E."/>
            <person name="Garbe J."/>
        </authorList>
    </citation>
    <scope>NUCLEOTIDE SEQUENCE</scope>
    <source>
        <strain evidence="6">Duluth1</strain>
        <tissue evidence="6">Whole animal</tissue>
    </source>
</reference>
<keyword evidence="2" id="KW-0508">mRNA splicing</keyword>
<comment type="caution">
    <text evidence="6">The sequence shown here is derived from an EMBL/GenBank/DDBJ whole genome shotgun (WGS) entry which is preliminary data.</text>
</comment>
<keyword evidence="1" id="KW-0507">mRNA processing</keyword>
<feature type="compositionally biased region" description="Basic residues" evidence="4">
    <location>
        <begin position="346"/>
        <end position="355"/>
    </location>
</feature>
<dbReference type="InterPro" id="IPR036483">
    <property type="entry name" value="PWI_dom_sf"/>
</dbReference>
<dbReference type="PROSITE" id="PS51025">
    <property type="entry name" value="PWI"/>
    <property type="match status" value="1"/>
</dbReference>
<dbReference type="PANTHER" id="PTHR23148:SF0">
    <property type="entry name" value="SERINE_ARGININE REPETITIVE MATRIX PROTEIN 1"/>
    <property type="match status" value="1"/>
</dbReference>
<feature type="compositionally biased region" description="Basic and acidic residues" evidence="4">
    <location>
        <begin position="235"/>
        <end position="273"/>
    </location>
</feature>
<feature type="region of interest" description="Disordered" evidence="4">
    <location>
        <begin position="159"/>
        <end position="383"/>
    </location>
</feature>
<feature type="domain" description="PWI" evidence="5">
    <location>
        <begin position="28"/>
        <end position="127"/>
    </location>
</feature>
<dbReference type="Pfam" id="PF01480">
    <property type="entry name" value="PWI"/>
    <property type="match status" value="1"/>
</dbReference>
<accession>A0A9D4HV20</accession>
<feature type="compositionally biased region" description="Basic and acidic residues" evidence="4">
    <location>
        <begin position="280"/>
        <end position="304"/>
    </location>
</feature>
<keyword evidence="7" id="KW-1185">Reference proteome</keyword>
<dbReference type="FunFam" id="1.20.1390.10:FF:000002">
    <property type="entry name" value="Serine/arginine repetitive matrix 1 isoform 2"/>
    <property type="match status" value="1"/>
</dbReference>
<evidence type="ECO:0000256" key="2">
    <source>
        <dbReference type="ARBA" id="ARBA00023187"/>
    </source>
</evidence>
<protein>
    <recommendedName>
        <fullName evidence="3">Serine/arginine repetitive matrix protein 1</fullName>
    </recommendedName>
</protein>
<dbReference type="SUPFAM" id="SSF101233">
    <property type="entry name" value="PWI domain"/>
    <property type="match status" value="1"/>
</dbReference>
<dbReference type="Proteomes" id="UP000828390">
    <property type="component" value="Unassembled WGS sequence"/>
</dbReference>
<evidence type="ECO:0000313" key="7">
    <source>
        <dbReference type="Proteomes" id="UP000828390"/>
    </source>
</evidence>
<dbReference type="GO" id="GO:0006397">
    <property type="term" value="P:mRNA processing"/>
    <property type="evidence" value="ECO:0007669"/>
    <property type="project" value="UniProtKB-KW"/>
</dbReference>
<dbReference type="PANTHER" id="PTHR23148">
    <property type="entry name" value="SERINE/ARGININE REGULATED NUCLEAR MATRIX PROTEIN"/>
    <property type="match status" value="1"/>
</dbReference>
<name>A0A9D4HV20_DREPO</name>
<dbReference type="EMBL" id="JAIWYP010000011">
    <property type="protein sequence ID" value="KAH3736240.1"/>
    <property type="molecule type" value="Genomic_DNA"/>
</dbReference>
<dbReference type="Gene3D" id="1.20.1390.10">
    <property type="entry name" value="PWI domain"/>
    <property type="match status" value="1"/>
</dbReference>
<evidence type="ECO:0000259" key="5">
    <source>
        <dbReference type="PROSITE" id="PS51025"/>
    </source>
</evidence>
<reference evidence="6" key="1">
    <citation type="journal article" date="2019" name="bioRxiv">
        <title>The Genome of the Zebra Mussel, Dreissena polymorpha: A Resource for Invasive Species Research.</title>
        <authorList>
            <person name="McCartney M.A."/>
            <person name="Auch B."/>
            <person name="Kono T."/>
            <person name="Mallez S."/>
            <person name="Zhang Y."/>
            <person name="Obille A."/>
            <person name="Becker A."/>
            <person name="Abrahante J.E."/>
            <person name="Garbe J."/>
            <person name="Badalamenti J.P."/>
            <person name="Herman A."/>
            <person name="Mangelson H."/>
            <person name="Liachko I."/>
            <person name="Sullivan S."/>
            <person name="Sone E.D."/>
            <person name="Koren S."/>
            <person name="Silverstein K.A.T."/>
            <person name="Beckman K.B."/>
            <person name="Gohl D.M."/>
        </authorList>
    </citation>
    <scope>NUCLEOTIDE SEQUENCE</scope>
    <source>
        <strain evidence="6">Duluth1</strain>
        <tissue evidence="6">Whole animal</tissue>
    </source>
</reference>
<evidence type="ECO:0000313" key="6">
    <source>
        <dbReference type="EMBL" id="KAH3736240.1"/>
    </source>
</evidence>
<dbReference type="InterPro" id="IPR002483">
    <property type="entry name" value="PWI_dom"/>
</dbReference>
<proteinExistence type="predicted"/>
<dbReference type="GO" id="GO:0048024">
    <property type="term" value="P:regulation of mRNA splicing, via spliceosome"/>
    <property type="evidence" value="ECO:0007669"/>
    <property type="project" value="TreeGrafter"/>
</dbReference>
<dbReference type="GO" id="GO:0008380">
    <property type="term" value="P:RNA splicing"/>
    <property type="evidence" value="ECO:0007669"/>
    <property type="project" value="UniProtKB-KW"/>
</dbReference>
<dbReference type="GO" id="GO:0003723">
    <property type="term" value="F:RNA binding"/>
    <property type="evidence" value="ECO:0007669"/>
    <property type="project" value="TreeGrafter"/>
</dbReference>